<dbReference type="InterPro" id="IPR001810">
    <property type="entry name" value="F-box_dom"/>
</dbReference>
<dbReference type="EMBL" id="KQ086053">
    <property type="protein sequence ID" value="KLO09536.1"/>
    <property type="molecule type" value="Genomic_DNA"/>
</dbReference>
<organism evidence="3 4">
    <name type="scientific">Schizopora paradoxa</name>
    <dbReference type="NCBI Taxonomy" id="27342"/>
    <lineage>
        <taxon>Eukaryota</taxon>
        <taxon>Fungi</taxon>
        <taxon>Dikarya</taxon>
        <taxon>Basidiomycota</taxon>
        <taxon>Agaricomycotina</taxon>
        <taxon>Agaricomycetes</taxon>
        <taxon>Hymenochaetales</taxon>
        <taxon>Schizoporaceae</taxon>
        <taxon>Schizopora</taxon>
    </lineage>
</organism>
<evidence type="ECO:0000259" key="2">
    <source>
        <dbReference type="Pfam" id="PF12937"/>
    </source>
</evidence>
<dbReference type="InParanoid" id="A0A0H2RXQ5"/>
<feature type="domain" description="F-box" evidence="2">
    <location>
        <begin position="112"/>
        <end position="179"/>
    </location>
</feature>
<dbReference type="AlphaFoldDB" id="A0A0H2RXQ5"/>
<proteinExistence type="predicted"/>
<evidence type="ECO:0000313" key="3">
    <source>
        <dbReference type="EMBL" id="KLO09536.1"/>
    </source>
</evidence>
<name>A0A0H2RXQ5_9AGAM</name>
<protein>
    <recommendedName>
        <fullName evidence="2">F-box domain-containing protein</fullName>
    </recommendedName>
</protein>
<keyword evidence="4" id="KW-1185">Reference proteome</keyword>
<dbReference type="Pfam" id="PF12937">
    <property type="entry name" value="F-box-like"/>
    <property type="match status" value="1"/>
</dbReference>
<evidence type="ECO:0000313" key="4">
    <source>
        <dbReference type="Proteomes" id="UP000053477"/>
    </source>
</evidence>
<evidence type="ECO:0000256" key="1">
    <source>
        <dbReference type="SAM" id="MobiDB-lite"/>
    </source>
</evidence>
<gene>
    <name evidence="3" type="ORF">SCHPADRAFT_943589</name>
</gene>
<feature type="region of interest" description="Disordered" evidence="1">
    <location>
        <begin position="38"/>
        <end position="61"/>
    </location>
</feature>
<reference evidence="3 4" key="1">
    <citation type="submission" date="2015-04" db="EMBL/GenBank/DDBJ databases">
        <title>Complete genome sequence of Schizopora paradoxa KUC8140, a cosmopolitan wood degrader in East Asia.</title>
        <authorList>
            <consortium name="DOE Joint Genome Institute"/>
            <person name="Min B."/>
            <person name="Park H."/>
            <person name="Jang Y."/>
            <person name="Kim J.-J."/>
            <person name="Kim K.H."/>
            <person name="Pangilinan J."/>
            <person name="Lipzen A."/>
            <person name="Riley R."/>
            <person name="Grigoriev I.V."/>
            <person name="Spatafora J.W."/>
            <person name="Choi I.-G."/>
        </authorList>
    </citation>
    <scope>NUCLEOTIDE SEQUENCE [LARGE SCALE GENOMIC DNA]</scope>
    <source>
        <strain evidence="3 4">KUC8140</strain>
    </source>
</reference>
<accession>A0A0H2RXQ5</accession>
<sequence>MEWEIGNEEVAVVVEKRNGDDAATFSLSVGLLLAFKHSPRSPSVNSASTSKPPPTLKNARQATQDPLSTYGLSTYLHPSKFIPLFYMDETIALDRREQDGHVLHFEREPFIYKLPLETLFHIFAFLLPNSNAEAHLPLTDEASVDGFFKTMAPYNISRVCRSWRNIVVTNGAFWSEFTLKFHDPSSRVVKKAKSFVLLHLERSQSLPLSCTISLTRTFDDGASNEIAGIMVQHQRRWRKMQLWFDFQDSPCALGCVRDERRFKEASEQDKPACSETLFCPRVRRFPYDVKPKGDTKLWSRDMSLLEELSINQVSLYQYRGDSKAEYAGELAPMMSVHLLDLEMPERYDKVALWLQLIPNIKEFRLAFHSSDPRWYRRPNDFRVQPLHLDNLQILTVDRCVSREWDSGQLASAAKASAFVVRYLTCPSLTQLSVRLAGDDAIHHLRDFFHRSAPSLNYLDLHILDRPSNGEAGQVILLDRVIASLQLLSSITSLRLASRSIDSVDRLLEELRSTTLLPSLEEIEFDFA</sequence>
<feature type="compositionally biased region" description="Polar residues" evidence="1">
    <location>
        <begin position="40"/>
        <end position="50"/>
    </location>
</feature>
<dbReference type="Proteomes" id="UP000053477">
    <property type="component" value="Unassembled WGS sequence"/>
</dbReference>
<dbReference type="OrthoDB" id="2984936at2759"/>